<keyword evidence="2" id="KW-1185">Reference proteome</keyword>
<evidence type="ECO:0000313" key="1">
    <source>
        <dbReference type="EMBL" id="KAH0564630.1"/>
    </source>
</evidence>
<protein>
    <submittedName>
        <fullName evidence="1">Uncharacterized protein</fullName>
    </submittedName>
</protein>
<sequence length="72" mass="8135">MPLSFFSLSSKTPSPTFAAIDVIVSRIGNIKRLIQRAVNSSSDPRKLSVFLFRVTRLNDVLPVEDWSEAERK</sequence>
<reference evidence="1 2" key="1">
    <citation type="journal article" date="2021" name="J. Hered.">
        <title>A chromosome-level genome assembly of the parasitoid wasp, Cotesia glomerata (Hymenoptera: Braconidae).</title>
        <authorList>
            <person name="Pinto B.J."/>
            <person name="Weis J.J."/>
            <person name="Gamble T."/>
            <person name="Ode P.J."/>
            <person name="Paul R."/>
            <person name="Zaspel J.M."/>
        </authorList>
    </citation>
    <scope>NUCLEOTIDE SEQUENCE [LARGE SCALE GENOMIC DNA]</scope>
    <source>
        <strain evidence="1">CgM1</strain>
    </source>
</reference>
<evidence type="ECO:0000313" key="2">
    <source>
        <dbReference type="Proteomes" id="UP000826195"/>
    </source>
</evidence>
<organism evidence="1 2">
    <name type="scientific">Cotesia glomerata</name>
    <name type="common">Lepidopteran parasitic wasp</name>
    <name type="synonym">Apanteles glomeratus</name>
    <dbReference type="NCBI Taxonomy" id="32391"/>
    <lineage>
        <taxon>Eukaryota</taxon>
        <taxon>Metazoa</taxon>
        <taxon>Ecdysozoa</taxon>
        <taxon>Arthropoda</taxon>
        <taxon>Hexapoda</taxon>
        <taxon>Insecta</taxon>
        <taxon>Pterygota</taxon>
        <taxon>Neoptera</taxon>
        <taxon>Endopterygota</taxon>
        <taxon>Hymenoptera</taxon>
        <taxon>Apocrita</taxon>
        <taxon>Ichneumonoidea</taxon>
        <taxon>Braconidae</taxon>
        <taxon>Microgastrinae</taxon>
        <taxon>Cotesia</taxon>
    </lineage>
</organism>
<gene>
    <name evidence="1" type="ORF">KQX54_013204</name>
</gene>
<proteinExistence type="predicted"/>
<name>A0AAV7J3T9_COTGL</name>
<comment type="caution">
    <text evidence="1">The sequence shown here is derived from an EMBL/GenBank/DDBJ whole genome shotgun (WGS) entry which is preliminary data.</text>
</comment>
<accession>A0AAV7J3T9</accession>
<dbReference type="AlphaFoldDB" id="A0AAV7J3T9"/>
<dbReference type="EMBL" id="JAHXZJ010000002">
    <property type="protein sequence ID" value="KAH0564630.1"/>
    <property type="molecule type" value="Genomic_DNA"/>
</dbReference>
<dbReference type="Proteomes" id="UP000826195">
    <property type="component" value="Unassembled WGS sequence"/>
</dbReference>